<sequence length="45" mass="4706">MRICIGGKHFPWIAILISHTAVCAVATISNEISHSPGTDKGSKTG</sequence>
<feature type="chain" id="PRO_5043607648" evidence="1">
    <location>
        <begin position="27"/>
        <end position="45"/>
    </location>
</feature>
<organism evidence="2 3">
    <name type="scientific">Rubroshorea leprosula</name>
    <dbReference type="NCBI Taxonomy" id="152421"/>
    <lineage>
        <taxon>Eukaryota</taxon>
        <taxon>Viridiplantae</taxon>
        <taxon>Streptophyta</taxon>
        <taxon>Embryophyta</taxon>
        <taxon>Tracheophyta</taxon>
        <taxon>Spermatophyta</taxon>
        <taxon>Magnoliopsida</taxon>
        <taxon>eudicotyledons</taxon>
        <taxon>Gunneridae</taxon>
        <taxon>Pentapetalae</taxon>
        <taxon>rosids</taxon>
        <taxon>malvids</taxon>
        <taxon>Malvales</taxon>
        <taxon>Dipterocarpaceae</taxon>
        <taxon>Rubroshorea</taxon>
    </lineage>
</organism>
<reference evidence="2 3" key="1">
    <citation type="journal article" date="2021" name="Commun. Biol.">
        <title>The genome of Shorea leprosula (Dipterocarpaceae) highlights the ecological relevance of drought in aseasonal tropical rainforests.</title>
        <authorList>
            <person name="Ng K.K.S."/>
            <person name="Kobayashi M.J."/>
            <person name="Fawcett J.A."/>
            <person name="Hatakeyama M."/>
            <person name="Paape T."/>
            <person name="Ng C.H."/>
            <person name="Ang C.C."/>
            <person name="Tnah L.H."/>
            <person name="Lee C.T."/>
            <person name="Nishiyama T."/>
            <person name="Sese J."/>
            <person name="O'Brien M.J."/>
            <person name="Copetti D."/>
            <person name="Mohd Noor M.I."/>
            <person name="Ong R.C."/>
            <person name="Putra M."/>
            <person name="Sireger I.Z."/>
            <person name="Indrioko S."/>
            <person name="Kosugi Y."/>
            <person name="Izuno A."/>
            <person name="Isagi Y."/>
            <person name="Lee S.L."/>
            <person name="Shimizu K.K."/>
        </authorList>
    </citation>
    <scope>NUCLEOTIDE SEQUENCE [LARGE SCALE GENOMIC DNA]</scope>
    <source>
        <strain evidence="2">214</strain>
    </source>
</reference>
<proteinExistence type="predicted"/>
<accession>A0AAV5IDH6</accession>
<evidence type="ECO:0000313" key="3">
    <source>
        <dbReference type="Proteomes" id="UP001054252"/>
    </source>
</evidence>
<evidence type="ECO:0000313" key="2">
    <source>
        <dbReference type="EMBL" id="GKU95706.1"/>
    </source>
</evidence>
<evidence type="ECO:0000256" key="1">
    <source>
        <dbReference type="SAM" id="SignalP"/>
    </source>
</evidence>
<dbReference type="EMBL" id="BPVZ01000009">
    <property type="protein sequence ID" value="GKU95706.1"/>
    <property type="molecule type" value="Genomic_DNA"/>
</dbReference>
<dbReference type="Proteomes" id="UP001054252">
    <property type="component" value="Unassembled WGS sequence"/>
</dbReference>
<comment type="caution">
    <text evidence="2">The sequence shown here is derived from an EMBL/GenBank/DDBJ whole genome shotgun (WGS) entry which is preliminary data.</text>
</comment>
<keyword evidence="1" id="KW-0732">Signal</keyword>
<keyword evidence="3" id="KW-1185">Reference proteome</keyword>
<name>A0AAV5IDH6_9ROSI</name>
<dbReference type="AlphaFoldDB" id="A0AAV5IDH6"/>
<gene>
    <name evidence="2" type="ORF">SLEP1_g9032</name>
</gene>
<protein>
    <submittedName>
        <fullName evidence="2">Uncharacterized protein</fullName>
    </submittedName>
</protein>
<feature type="signal peptide" evidence="1">
    <location>
        <begin position="1"/>
        <end position="26"/>
    </location>
</feature>